<evidence type="ECO:0000313" key="4">
    <source>
        <dbReference type="Proteomes" id="UP001174909"/>
    </source>
</evidence>
<feature type="domain" description="Rad50/SbcC-type AAA" evidence="2">
    <location>
        <begin position="5"/>
        <end position="236"/>
    </location>
</feature>
<sequence>MQLERIRLKDFGCFQQRDFELHDGINLIFGPNFSGKSTLVNAIFFSLTGKPIVPRVDTSAIKNAKAYSGTAGLQFTADGERYLLYRGTGKRIQLRSEKNGAWQIVFDENRVRVTETLLQERFGIMHEQLALTTFLREGEIFEFLARQSTSRRDILHTLLGIDRLIEVRERFIDTRRIAKREQGRIRAHQNSLRFNAQNVSDAEVERIETKLKGLEVAYSAETGDAALIAEWLQHQNRLQKRLDTLTHEQQGTLSGFKDIDPLREMITKIENSIQEAIGLEAKREEFLQQIGSLDSQISALTTVCDTLRTLIEDDEQHCPTCYQKVEREVVQQIIDEKEAEKSQRCTELDTHKQSLKDRNREFRESA</sequence>
<dbReference type="SUPFAM" id="SSF52540">
    <property type="entry name" value="P-loop containing nucleoside triphosphate hydrolases"/>
    <property type="match status" value="1"/>
</dbReference>
<evidence type="ECO:0000259" key="2">
    <source>
        <dbReference type="Pfam" id="PF13476"/>
    </source>
</evidence>
<keyword evidence="4" id="KW-1185">Reference proteome</keyword>
<evidence type="ECO:0000256" key="1">
    <source>
        <dbReference type="SAM" id="Coils"/>
    </source>
</evidence>
<dbReference type="PANTHER" id="PTHR32114">
    <property type="entry name" value="ABC TRANSPORTER ABCH.3"/>
    <property type="match status" value="1"/>
</dbReference>
<dbReference type="InterPro" id="IPR038729">
    <property type="entry name" value="Rad50/SbcC_AAA"/>
</dbReference>
<gene>
    <name evidence="3" type="ORF">GBAR_LOCUS13417</name>
</gene>
<protein>
    <submittedName>
        <fullName evidence="3">DNA double-strand break repair Rad50 ATPase</fullName>
    </submittedName>
</protein>
<name>A0AA35S5A5_GEOBA</name>
<proteinExistence type="predicted"/>
<dbReference type="InterPro" id="IPR027417">
    <property type="entry name" value="P-loop_NTPase"/>
</dbReference>
<dbReference type="Pfam" id="PF13476">
    <property type="entry name" value="AAA_23"/>
    <property type="match status" value="1"/>
</dbReference>
<dbReference type="Proteomes" id="UP001174909">
    <property type="component" value="Unassembled WGS sequence"/>
</dbReference>
<accession>A0AA35S5A5</accession>
<organism evidence="3 4">
    <name type="scientific">Geodia barretti</name>
    <name type="common">Barrett's horny sponge</name>
    <dbReference type="NCBI Taxonomy" id="519541"/>
    <lineage>
        <taxon>Eukaryota</taxon>
        <taxon>Metazoa</taxon>
        <taxon>Porifera</taxon>
        <taxon>Demospongiae</taxon>
        <taxon>Heteroscleromorpha</taxon>
        <taxon>Tetractinellida</taxon>
        <taxon>Astrophorina</taxon>
        <taxon>Geodiidae</taxon>
        <taxon>Geodia</taxon>
    </lineage>
</organism>
<keyword evidence="1" id="KW-0175">Coiled coil</keyword>
<dbReference type="EMBL" id="CASHTH010001982">
    <property type="protein sequence ID" value="CAI8022908.1"/>
    <property type="molecule type" value="Genomic_DNA"/>
</dbReference>
<dbReference type="Gene3D" id="1.10.287.510">
    <property type="entry name" value="Helix hairpin bin"/>
    <property type="match status" value="1"/>
</dbReference>
<reference evidence="3" key="1">
    <citation type="submission" date="2023-03" db="EMBL/GenBank/DDBJ databases">
        <authorList>
            <person name="Steffen K."/>
            <person name="Cardenas P."/>
        </authorList>
    </citation>
    <scope>NUCLEOTIDE SEQUENCE</scope>
</reference>
<evidence type="ECO:0000313" key="3">
    <source>
        <dbReference type="EMBL" id="CAI8022908.1"/>
    </source>
</evidence>
<comment type="caution">
    <text evidence="3">The sequence shown here is derived from an EMBL/GenBank/DDBJ whole genome shotgun (WGS) entry which is preliminary data.</text>
</comment>
<dbReference type="PANTHER" id="PTHR32114:SF2">
    <property type="entry name" value="ABC TRANSPORTER ABCH.3"/>
    <property type="match status" value="1"/>
</dbReference>
<dbReference type="GO" id="GO:0006302">
    <property type="term" value="P:double-strand break repair"/>
    <property type="evidence" value="ECO:0007669"/>
    <property type="project" value="InterPro"/>
</dbReference>
<dbReference type="AlphaFoldDB" id="A0AA35S5A5"/>
<dbReference type="GO" id="GO:0016887">
    <property type="term" value="F:ATP hydrolysis activity"/>
    <property type="evidence" value="ECO:0007669"/>
    <property type="project" value="InterPro"/>
</dbReference>
<dbReference type="Gene3D" id="3.40.50.300">
    <property type="entry name" value="P-loop containing nucleotide triphosphate hydrolases"/>
    <property type="match status" value="1"/>
</dbReference>
<feature type="coiled-coil region" evidence="1">
    <location>
        <begin position="228"/>
        <end position="289"/>
    </location>
</feature>